<accession>A0A0F9U368</accession>
<organism evidence="1">
    <name type="scientific">marine sediment metagenome</name>
    <dbReference type="NCBI Taxonomy" id="412755"/>
    <lineage>
        <taxon>unclassified sequences</taxon>
        <taxon>metagenomes</taxon>
        <taxon>ecological metagenomes</taxon>
    </lineage>
</organism>
<proteinExistence type="predicted"/>
<evidence type="ECO:0000313" key="1">
    <source>
        <dbReference type="EMBL" id="KKN48073.1"/>
    </source>
</evidence>
<reference evidence="1" key="1">
    <citation type="journal article" date="2015" name="Nature">
        <title>Complex archaea that bridge the gap between prokaryotes and eukaryotes.</title>
        <authorList>
            <person name="Spang A."/>
            <person name="Saw J.H."/>
            <person name="Jorgensen S.L."/>
            <person name="Zaremba-Niedzwiedzka K."/>
            <person name="Martijn J."/>
            <person name="Lind A.E."/>
            <person name="van Eijk R."/>
            <person name="Schleper C."/>
            <person name="Guy L."/>
            <person name="Ettema T.J."/>
        </authorList>
    </citation>
    <scope>NUCLEOTIDE SEQUENCE</scope>
</reference>
<comment type="caution">
    <text evidence="1">The sequence shown here is derived from an EMBL/GenBank/DDBJ whole genome shotgun (WGS) entry which is preliminary data.</text>
</comment>
<protein>
    <submittedName>
        <fullName evidence="1">Uncharacterized protein</fullName>
    </submittedName>
</protein>
<gene>
    <name evidence="1" type="ORF">LCGC14_0656640</name>
</gene>
<sequence length="53" mass="6428">MSEKKRKRAPIHVTLADIERAYRKTEEFRRLVERGKTPEQIFKDMLKLIQVDK</sequence>
<name>A0A0F9U368_9ZZZZ</name>
<dbReference type="AlphaFoldDB" id="A0A0F9U368"/>
<dbReference type="EMBL" id="LAZR01001241">
    <property type="protein sequence ID" value="KKN48073.1"/>
    <property type="molecule type" value="Genomic_DNA"/>
</dbReference>